<reference evidence="3" key="1">
    <citation type="submission" date="2008-04" db="EMBL/GenBank/DDBJ databases">
        <title>Complete sequence of chromosome 3 of Burkholderia ambifaria MC40-6.</title>
        <authorList>
            <person name="Copeland A."/>
            <person name="Lucas S."/>
            <person name="Lapidus A."/>
            <person name="Glavina del Rio T."/>
            <person name="Dalin E."/>
            <person name="Tice H."/>
            <person name="Pitluck S."/>
            <person name="Chain P."/>
            <person name="Malfatti S."/>
            <person name="Shin M."/>
            <person name="Vergez L."/>
            <person name="Lang D."/>
            <person name="Schmutz J."/>
            <person name="Larimer F."/>
            <person name="Land M."/>
            <person name="Hauser L."/>
            <person name="Kyrpides N."/>
            <person name="Lykidis A."/>
            <person name="Ramette A."/>
            <person name="Konstantinidis K."/>
            <person name="Tiedje J."/>
            <person name="Richardson P."/>
        </authorList>
    </citation>
    <scope>NUCLEOTIDE SEQUENCE [LARGE SCALE GENOMIC DNA]</scope>
    <source>
        <strain evidence="3">MC40-6</strain>
    </source>
</reference>
<dbReference type="KEGG" id="bac:BamMC406_6204"/>
<dbReference type="AlphaFoldDB" id="B1Z4H5"/>
<dbReference type="RefSeq" id="WP_012372527.1">
    <property type="nucleotide sequence ID" value="NC_010557.1"/>
</dbReference>
<dbReference type="OrthoDB" id="9022551at2"/>
<keyword evidence="1" id="KW-0472">Membrane</keyword>
<protein>
    <recommendedName>
        <fullName evidence="4">DUF2964 domain-containing protein</fullName>
    </recommendedName>
</protein>
<organism evidence="2 3">
    <name type="scientific">Burkholderia ambifaria (strain MC40-6)</name>
    <dbReference type="NCBI Taxonomy" id="398577"/>
    <lineage>
        <taxon>Bacteria</taxon>
        <taxon>Pseudomonadati</taxon>
        <taxon>Pseudomonadota</taxon>
        <taxon>Betaproteobacteria</taxon>
        <taxon>Burkholderiales</taxon>
        <taxon>Burkholderiaceae</taxon>
        <taxon>Burkholderia</taxon>
        <taxon>Burkholderia cepacia complex</taxon>
    </lineage>
</organism>
<gene>
    <name evidence="2" type="ordered locus">BamMC406_6204</name>
</gene>
<evidence type="ECO:0008006" key="4">
    <source>
        <dbReference type="Google" id="ProtNLM"/>
    </source>
</evidence>
<accession>B1Z4H5</accession>
<dbReference type="EMBL" id="CP001027">
    <property type="protein sequence ID" value="ACB68638.1"/>
    <property type="molecule type" value="Genomic_DNA"/>
</dbReference>
<keyword evidence="1" id="KW-1133">Transmembrane helix</keyword>
<dbReference type="Proteomes" id="UP000001680">
    <property type="component" value="Chromosome 3"/>
</dbReference>
<keyword evidence="1" id="KW-0812">Transmembrane</keyword>
<proteinExistence type="predicted"/>
<feature type="transmembrane region" description="Helical" evidence="1">
    <location>
        <begin position="38"/>
        <end position="57"/>
    </location>
</feature>
<name>B1Z4H5_BURA4</name>
<evidence type="ECO:0000313" key="3">
    <source>
        <dbReference type="Proteomes" id="UP000001680"/>
    </source>
</evidence>
<evidence type="ECO:0000256" key="1">
    <source>
        <dbReference type="SAM" id="Phobius"/>
    </source>
</evidence>
<dbReference type="HOGENOM" id="CLU_187450_1_0_4"/>
<evidence type="ECO:0000313" key="2">
    <source>
        <dbReference type="EMBL" id="ACB68638.1"/>
    </source>
</evidence>
<sequence>MIRPPYQSTLATFCMFIALASLLCVVHAVLIEARVVPYAIVTLVSGLLAFVTQLAPASTEQ</sequence>